<dbReference type="eggNOG" id="COG1589">
    <property type="taxonomic scope" value="Bacteria"/>
</dbReference>
<feature type="transmembrane region" description="Helical" evidence="1">
    <location>
        <begin position="88"/>
        <end position="109"/>
    </location>
</feature>
<dbReference type="RefSeq" id="WP_034319483.1">
    <property type="nucleotide sequence ID" value="NZ_JOTP01000005.1"/>
</dbReference>
<keyword evidence="1" id="KW-0812">Transmembrane</keyword>
<reference evidence="2 3" key="1">
    <citation type="submission" date="2012-09" db="EMBL/GenBank/DDBJ databases">
        <title>Genome Sequence of Bacillus sp. DW5-4.</title>
        <authorList>
            <person name="Lai Q."/>
            <person name="Liu Y."/>
            <person name="Shao Z."/>
        </authorList>
    </citation>
    <scope>NUCLEOTIDE SEQUENCE [LARGE SCALE GENOMIC DNA]</scope>
    <source>
        <strain evidence="2 3">DW5-4</strain>
    </source>
</reference>
<dbReference type="PIRSF" id="PIRSF029895">
    <property type="entry name" value="SpoIV"/>
    <property type="match status" value="1"/>
</dbReference>
<evidence type="ECO:0000256" key="1">
    <source>
        <dbReference type="SAM" id="Phobius"/>
    </source>
</evidence>
<dbReference type="AlphaFoldDB" id="A0A081LCS6"/>
<dbReference type="InterPro" id="IPR010690">
    <property type="entry name" value="YqfD"/>
</dbReference>
<accession>A0A081LCS6</accession>
<keyword evidence="3" id="KW-1185">Reference proteome</keyword>
<gene>
    <name evidence="2" type="ORF">BA70_15310</name>
</gene>
<evidence type="ECO:0000313" key="2">
    <source>
        <dbReference type="EMBL" id="KEP27052.1"/>
    </source>
</evidence>
<evidence type="ECO:0000313" key="3">
    <source>
        <dbReference type="Proteomes" id="UP000028091"/>
    </source>
</evidence>
<name>A0A081LCS6_9BACI</name>
<comment type="caution">
    <text evidence="2">The sequence shown here is derived from an EMBL/GenBank/DDBJ whole genome shotgun (WGS) entry which is preliminary data.</text>
</comment>
<protein>
    <submittedName>
        <fullName evidence="2">Stage IV sporulation protein</fullName>
    </submittedName>
</protein>
<organism evidence="2 3">
    <name type="scientific">Bacillus zhangzhouensis</name>
    <dbReference type="NCBI Taxonomy" id="1178540"/>
    <lineage>
        <taxon>Bacteria</taxon>
        <taxon>Bacillati</taxon>
        <taxon>Bacillota</taxon>
        <taxon>Bacilli</taxon>
        <taxon>Bacillales</taxon>
        <taxon>Bacillaceae</taxon>
        <taxon>Bacillus</taxon>
    </lineage>
</organism>
<keyword evidence="1" id="KW-1133">Transmembrane helix</keyword>
<dbReference type="Proteomes" id="UP000028091">
    <property type="component" value="Unassembled WGS sequence"/>
</dbReference>
<dbReference type="Pfam" id="PF06898">
    <property type="entry name" value="YqfD"/>
    <property type="match status" value="1"/>
</dbReference>
<keyword evidence="1" id="KW-0472">Membrane</keyword>
<sequence>MKNKWFTYFIGKVEVEIKGNGIERLMNECTRQGITISQVSRHQDSVRLFIRLSDVHAFRKLRRHHEVKCSFHQRKGLPFLLMWSRRNIGFTLGIVFFLVTILALSNMVWKIDITGANPETEHQMRKHLDDIGVQKGRFQFLMGTPEKIQKSLTTNIKSITWVGVELNGTTFQMKVVEKNEPEKEKYTSPQHIVAKKKAVITRMYVEKGEPLAAVDEHVKKGQMLVSGLIGSEDQQKTVGAKAKIYGETWYRSEVSVPLRTSFDVFTGKMKTKHKLSAFGGSLPFWGFSFKEDDFEQPKTETEVHPLQFLNFQLPFSYEKEITRESEKINREYTNKEAVQAGIKMGKKELEEKLGQTGEVKSEKVLHETTGNGKVKLIILYQVIEDIVQPTPIVQGD</sequence>
<dbReference type="NCBIfam" id="TIGR02876">
    <property type="entry name" value="spore_yqfD"/>
    <property type="match status" value="1"/>
</dbReference>
<proteinExistence type="predicted"/>
<dbReference type="OrthoDB" id="1640349at2"/>
<dbReference type="EMBL" id="JOTP01000005">
    <property type="protein sequence ID" value="KEP27052.1"/>
    <property type="molecule type" value="Genomic_DNA"/>
</dbReference>